<feature type="transmembrane region" description="Helical" evidence="7">
    <location>
        <begin position="253"/>
        <end position="271"/>
    </location>
</feature>
<dbReference type="NCBIfam" id="TIGR00797">
    <property type="entry name" value="matE"/>
    <property type="match status" value="1"/>
</dbReference>
<feature type="transmembrane region" description="Helical" evidence="7">
    <location>
        <begin position="414"/>
        <end position="433"/>
    </location>
</feature>
<dbReference type="PANTHER" id="PTHR42925">
    <property type="entry name" value="MULTIDRUG AND TOXIN EFFLUX PROTEIN MATE FAMILY"/>
    <property type="match status" value="1"/>
</dbReference>
<feature type="transmembrane region" description="Helical" evidence="7">
    <location>
        <begin position="356"/>
        <end position="378"/>
    </location>
</feature>
<keyword evidence="4 7" id="KW-0812">Transmembrane</keyword>
<dbReference type="GO" id="GO:0005886">
    <property type="term" value="C:plasma membrane"/>
    <property type="evidence" value="ECO:0007669"/>
    <property type="project" value="UniProtKB-SubCell"/>
</dbReference>
<dbReference type="AlphaFoldDB" id="A0A5M9WQA2"/>
<sequence>MIESQQPSEYKLWKLSWPICVQLLMVHLILVTDSFFLSQISENYAASVGALFPLYGIFYTLFEQMGYAGCSVASQYLGAKKNEFVNVTYVISIILMFCLGLVVSLCMFFGSDVIGTWLGLSGENKNIASLYLSITGTSLILECMRATYNGILTAKGKTWVTMVGAILYNIVNIVLNYICLVGAFGIPKLGLVGIAFSTVFAQVVGLVFLVIFVHWREHVTCKLEDLKRHFKTIVRHILNIGVPSTIEPMSVQLVSVVMTYLILLFGISSMAAKTYTFNVLLLLTSWSVAIGVGTSILIARNVGAKSFDGANRQLHRSLLLSMSVNFIVVFLFYLSSNYIFGLFTNDPEILKMCKNLLLISMFWEPVRALNIIVAYSLASAGDAKFSAVVGCIVMWVLGLPLCYLFGYVFGLGLLGIWLGLFIDEVLRGLVYYLRWRVRKWEKTGVVDYDYSSNSREVTN</sequence>
<name>A0A5M9WQA2_PAEAM</name>
<dbReference type="Proteomes" id="UP000323664">
    <property type="component" value="Unassembled WGS sequence"/>
</dbReference>
<feature type="transmembrane region" description="Helical" evidence="7">
    <location>
        <begin position="130"/>
        <end position="148"/>
    </location>
</feature>
<organism evidence="8 9">
    <name type="scientific">Paenibacillus amylolyticus</name>
    <dbReference type="NCBI Taxonomy" id="1451"/>
    <lineage>
        <taxon>Bacteria</taxon>
        <taxon>Bacillati</taxon>
        <taxon>Bacillota</taxon>
        <taxon>Bacilli</taxon>
        <taxon>Bacillales</taxon>
        <taxon>Paenibacillaceae</taxon>
        <taxon>Paenibacillus</taxon>
    </lineage>
</organism>
<evidence type="ECO:0000256" key="3">
    <source>
        <dbReference type="ARBA" id="ARBA00022475"/>
    </source>
</evidence>
<dbReference type="InterPro" id="IPR002528">
    <property type="entry name" value="MATE_fam"/>
</dbReference>
<protein>
    <submittedName>
        <fullName evidence="8">MATE family efflux transporter</fullName>
    </submittedName>
</protein>
<evidence type="ECO:0000256" key="7">
    <source>
        <dbReference type="SAM" id="Phobius"/>
    </source>
</evidence>
<dbReference type="EMBL" id="RIAS01000003">
    <property type="protein sequence ID" value="KAA8783796.1"/>
    <property type="molecule type" value="Genomic_DNA"/>
</dbReference>
<accession>A0A5M9WQA2</accession>
<evidence type="ECO:0000313" key="9">
    <source>
        <dbReference type="Proteomes" id="UP000323664"/>
    </source>
</evidence>
<dbReference type="CDD" id="cd13134">
    <property type="entry name" value="MATE_like_8"/>
    <property type="match status" value="1"/>
</dbReference>
<evidence type="ECO:0000313" key="8">
    <source>
        <dbReference type="EMBL" id="KAA8783796.1"/>
    </source>
</evidence>
<keyword evidence="2" id="KW-0813">Transport</keyword>
<dbReference type="PIRSF" id="PIRSF006603">
    <property type="entry name" value="DinF"/>
    <property type="match status" value="1"/>
</dbReference>
<feature type="transmembrane region" description="Helical" evidence="7">
    <location>
        <begin position="160"/>
        <end position="186"/>
    </location>
</feature>
<dbReference type="GO" id="GO:0015297">
    <property type="term" value="F:antiporter activity"/>
    <property type="evidence" value="ECO:0007669"/>
    <property type="project" value="InterPro"/>
</dbReference>
<dbReference type="Pfam" id="PF01554">
    <property type="entry name" value="MatE"/>
    <property type="match status" value="2"/>
</dbReference>
<dbReference type="InterPro" id="IPR047135">
    <property type="entry name" value="YsiQ"/>
</dbReference>
<comment type="subcellular location">
    <subcellularLocation>
        <location evidence="1">Cell membrane</location>
        <topology evidence="1">Multi-pass membrane protein</topology>
    </subcellularLocation>
</comment>
<gene>
    <name evidence="8" type="ORF">EC604_08045</name>
</gene>
<dbReference type="InterPro" id="IPR048279">
    <property type="entry name" value="MdtK-like"/>
</dbReference>
<proteinExistence type="predicted"/>
<dbReference type="OrthoDB" id="9806302at2"/>
<keyword evidence="5 7" id="KW-1133">Transmembrane helix</keyword>
<feature type="transmembrane region" description="Helical" evidence="7">
    <location>
        <begin position="318"/>
        <end position="336"/>
    </location>
</feature>
<evidence type="ECO:0000256" key="4">
    <source>
        <dbReference type="ARBA" id="ARBA00022692"/>
    </source>
</evidence>
<feature type="transmembrane region" description="Helical" evidence="7">
    <location>
        <begin position="192"/>
        <end position="213"/>
    </location>
</feature>
<reference evidence="8 9" key="1">
    <citation type="journal article" date="2019" name="J. Ind. Microbiol. Biotechnol.">
        <title>Paenibacillus amylolyticus 27C64 has a diverse set of carbohydrate-active enzymes and complete pectin deconstruction system.</title>
        <authorList>
            <person name="Keggi C."/>
            <person name="Doran-Peterson J."/>
        </authorList>
    </citation>
    <scope>NUCLEOTIDE SEQUENCE [LARGE SCALE GENOMIC DNA]</scope>
    <source>
        <strain evidence="8 9">27C64</strain>
    </source>
</reference>
<feature type="transmembrane region" description="Helical" evidence="7">
    <location>
        <begin position="12"/>
        <end position="32"/>
    </location>
</feature>
<feature type="transmembrane region" description="Helical" evidence="7">
    <location>
        <begin position="44"/>
        <end position="62"/>
    </location>
</feature>
<feature type="transmembrane region" description="Helical" evidence="7">
    <location>
        <begin position="83"/>
        <end position="110"/>
    </location>
</feature>
<evidence type="ECO:0000256" key="6">
    <source>
        <dbReference type="ARBA" id="ARBA00023136"/>
    </source>
</evidence>
<feature type="transmembrane region" description="Helical" evidence="7">
    <location>
        <begin position="385"/>
        <end position="408"/>
    </location>
</feature>
<dbReference type="RefSeq" id="WP_123063661.1">
    <property type="nucleotide sequence ID" value="NZ_RIAS01000003.1"/>
</dbReference>
<comment type="caution">
    <text evidence="8">The sequence shown here is derived from an EMBL/GenBank/DDBJ whole genome shotgun (WGS) entry which is preliminary data.</text>
</comment>
<evidence type="ECO:0000256" key="1">
    <source>
        <dbReference type="ARBA" id="ARBA00004651"/>
    </source>
</evidence>
<dbReference type="GO" id="GO:0042910">
    <property type="term" value="F:xenobiotic transmembrane transporter activity"/>
    <property type="evidence" value="ECO:0007669"/>
    <property type="project" value="InterPro"/>
</dbReference>
<feature type="transmembrane region" description="Helical" evidence="7">
    <location>
        <begin position="277"/>
        <end position="298"/>
    </location>
</feature>
<evidence type="ECO:0000256" key="5">
    <source>
        <dbReference type="ARBA" id="ARBA00022989"/>
    </source>
</evidence>
<dbReference type="PANTHER" id="PTHR42925:SF2">
    <property type="entry name" value="NA+ DRIVEN MULTIDRUG EFFLUX PUMP"/>
    <property type="match status" value="1"/>
</dbReference>
<evidence type="ECO:0000256" key="2">
    <source>
        <dbReference type="ARBA" id="ARBA00022448"/>
    </source>
</evidence>
<keyword evidence="3" id="KW-1003">Cell membrane</keyword>
<keyword evidence="6 7" id="KW-0472">Membrane</keyword>